<comment type="caution">
    <text evidence="2">The sequence shown here is derived from an EMBL/GenBank/DDBJ whole genome shotgun (WGS) entry which is preliminary data.</text>
</comment>
<protein>
    <submittedName>
        <fullName evidence="2">Uncharacterized protein</fullName>
    </submittedName>
</protein>
<organism evidence="2 3">
    <name type="scientific">Dreissena polymorpha</name>
    <name type="common">Zebra mussel</name>
    <name type="synonym">Mytilus polymorpha</name>
    <dbReference type="NCBI Taxonomy" id="45954"/>
    <lineage>
        <taxon>Eukaryota</taxon>
        <taxon>Metazoa</taxon>
        <taxon>Spiralia</taxon>
        <taxon>Lophotrochozoa</taxon>
        <taxon>Mollusca</taxon>
        <taxon>Bivalvia</taxon>
        <taxon>Autobranchia</taxon>
        <taxon>Heteroconchia</taxon>
        <taxon>Euheterodonta</taxon>
        <taxon>Imparidentia</taxon>
        <taxon>Neoheterodontei</taxon>
        <taxon>Myida</taxon>
        <taxon>Dreissenoidea</taxon>
        <taxon>Dreissenidae</taxon>
        <taxon>Dreissena</taxon>
    </lineage>
</organism>
<accession>A0A9D4IVZ6</accession>
<reference evidence="2" key="1">
    <citation type="journal article" date="2019" name="bioRxiv">
        <title>The Genome of the Zebra Mussel, Dreissena polymorpha: A Resource for Invasive Species Research.</title>
        <authorList>
            <person name="McCartney M.A."/>
            <person name="Auch B."/>
            <person name="Kono T."/>
            <person name="Mallez S."/>
            <person name="Zhang Y."/>
            <person name="Obille A."/>
            <person name="Becker A."/>
            <person name="Abrahante J.E."/>
            <person name="Garbe J."/>
            <person name="Badalamenti J.P."/>
            <person name="Herman A."/>
            <person name="Mangelson H."/>
            <person name="Liachko I."/>
            <person name="Sullivan S."/>
            <person name="Sone E.D."/>
            <person name="Koren S."/>
            <person name="Silverstein K.A.T."/>
            <person name="Beckman K.B."/>
            <person name="Gohl D.M."/>
        </authorList>
    </citation>
    <scope>NUCLEOTIDE SEQUENCE</scope>
    <source>
        <strain evidence="2">Duluth1</strain>
        <tissue evidence="2">Whole animal</tissue>
    </source>
</reference>
<evidence type="ECO:0000313" key="3">
    <source>
        <dbReference type="Proteomes" id="UP000828390"/>
    </source>
</evidence>
<feature type="compositionally biased region" description="Low complexity" evidence="1">
    <location>
        <begin position="13"/>
        <end position="26"/>
    </location>
</feature>
<feature type="compositionally biased region" description="Polar residues" evidence="1">
    <location>
        <begin position="32"/>
        <end position="45"/>
    </location>
</feature>
<dbReference type="Proteomes" id="UP000828390">
    <property type="component" value="Unassembled WGS sequence"/>
</dbReference>
<keyword evidence="3" id="KW-1185">Reference proteome</keyword>
<name>A0A9D4IVZ6_DREPO</name>
<reference evidence="2" key="2">
    <citation type="submission" date="2020-11" db="EMBL/GenBank/DDBJ databases">
        <authorList>
            <person name="McCartney M.A."/>
            <person name="Auch B."/>
            <person name="Kono T."/>
            <person name="Mallez S."/>
            <person name="Becker A."/>
            <person name="Gohl D.M."/>
            <person name="Silverstein K.A.T."/>
            <person name="Koren S."/>
            <person name="Bechman K.B."/>
            <person name="Herman A."/>
            <person name="Abrahante J.E."/>
            <person name="Garbe J."/>
        </authorList>
    </citation>
    <scope>NUCLEOTIDE SEQUENCE</scope>
    <source>
        <strain evidence="2">Duluth1</strain>
        <tissue evidence="2">Whole animal</tissue>
    </source>
</reference>
<gene>
    <name evidence="2" type="ORF">DPMN_165019</name>
</gene>
<evidence type="ECO:0000256" key="1">
    <source>
        <dbReference type="SAM" id="MobiDB-lite"/>
    </source>
</evidence>
<evidence type="ECO:0000313" key="2">
    <source>
        <dbReference type="EMBL" id="KAH3786904.1"/>
    </source>
</evidence>
<sequence>MLMFQQVPNPYERGSGSSSGNSVNRSILSVCDRSSCSGNSATSVMSLRRGEKGRHRNSCAQEAGGE</sequence>
<proteinExistence type="predicted"/>
<dbReference type="AlphaFoldDB" id="A0A9D4IVZ6"/>
<feature type="region of interest" description="Disordered" evidence="1">
    <location>
        <begin position="1"/>
        <end position="66"/>
    </location>
</feature>
<dbReference type="EMBL" id="JAIWYP010000008">
    <property type="protein sequence ID" value="KAH3786904.1"/>
    <property type="molecule type" value="Genomic_DNA"/>
</dbReference>